<evidence type="ECO:0000256" key="6">
    <source>
        <dbReference type="ARBA" id="ARBA00022801"/>
    </source>
</evidence>
<dbReference type="HOGENOM" id="CLU_106710_3_3_7"/>
<accession>A8ZVC6</accession>
<keyword evidence="4" id="KW-0479">Metal-binding</keyword>
<dbReference type="GO" id="GO:0004222">
    <property type="term" value="F:metalloendopeptidase activity"/>
    <property type="evidence" value="ECO:0007669"/>
    <property type="project" value="InterPro"/>
</dbReference>
<dbReference type="STRING" id="96561.Dole_0777"/>
<gene>
    <name evidence="8" type="ordered locus">Dole_0777</name>
</gene>
<dbReference type="InterPro" id="IPR020549">
    <property type="entry name" value="YbeY_CS"/>
</dbReference>
<dbReference type="InterPro" id="IPR002036">
    <property type="entry name" value="YbeY"/>
</dbReference>
<evidence type="ECO:0000256" key="2">
    <source>
        <dbReference type="ARBA" id="ARBA00010875"/>
    </source>
</evidence>
<keyword evidence="6" id="KW-0378">Hydrolase</keyword>
<comment type="cofactor">
    <cofactor evidence="1">
        <name>Zn(2+)</name>
        <dbReference type="ChEBI" id="CHEBI:29105"/>
    </cofactor>
</comment>
<dbReference type="InterPro" id="IPR023091">
    <property type="entry name" value="MetalPrtase_cat_dom_sf_prd"/>
</dbReference>
<dbReference type="GO" id="GO:0006364">
    <property type="term" value="P:rRNA processing"/>
    <property type="evidence" value="ECO:0007669"/>
    <property type="project" value="InterPro"/>
</dbReference>
<evidence type="ECO:0000256" key="1">
    <source>
        <dbReference type="ARBA" id="ARBA00001947"/>
    </source>
</evidence>
<comment type="similarity">
    <text evidence="2">Belongs to the endoribonuclease YbeY family.</text>
</comment>
<protein>
    <submittedName>
        <fullName evidence="8">Uncharacterized protein</fullName>
    </submittedName>
</protein>
<evidence type="ECO:0000313" key="9">
    <source>
        <dbReference type="Proteomes" id="UP000008561"/>
    </source>
</evidence>
<keyword evidence="9" id="KW-1185">Reference proteome</keyword>
<dbReference type="Gene3D" id="3.40.390.30">
    <property type="entry name" value="Metalloproteases ('zincins'), catalytic domain"/>
    <property type="match status" value="1"/>
</dbReference>
<dbReference type="eggNOG" id="COG0319">
    <property type="taxonomic scope" value="Bacteria"/>
</dbReference>
<evidence type="ECO:0000256" key="7">
    <source>
        <dbReference type="ARBA" id="ARBA00022833"/>
    </source>
</evidence>
<proteinExistence type="inferred from homology"/>
<dbReference type="GO" id="GO:0046872">
    <property type="term" value="F:metal ion binding"/>
    <property type="evidence" value="ECO:0007669"/>
    <property type="project" value="UniProtKB-KW"/>
</dbReference>
<dbReference type="NCBIfam" id="TIGR00043">
    <property type="entry name" value="rRNA maturation RNase YbeY"/>
    <property type="match status" value="1"/>
</dbReference>
<evidence type="ECO:0000313" key="8">
    <source>
        <dbReference type="EMBL" id="ABW66587.1"/>
    </source>
</evidence>
<dbReference type="AlphaFoldDB" id="A8ZVC6"/>
<dbReference type="GO" id="GO:0004519">
    <property type="term" value="F:endonuclease activity"/>
    <property type="evidence" value="ECO:0007669"/>
    <property type="project" value="UniProtKB-KW"/>
</dbReference>
<dbReference type="PANTHER" id="PTHR46986">
    <property type="entry name" value="ENDORIBONUCLEASE YBEY, CHLOROPLASTIC"/>
    <property type="match status" value="1"/>
</dbReference>
<keyword evidence="5" id="KW-0255">Endonuclease</keyword>
<dbReference type="Pfam" id="PF02130">
    <property type="entry name" value="YbeY"/>
    <property type="match status" value="1"/>
</dbReference>
<evidence type="ECO:0000256" key="5">
    <source>
        <dbReference type="ARBA" id="ARBA00022759"/>
    </source>
</evidence>
<name>A8ZVC6_DESOH</name>
<sequence>MNQVYLGRTGPTNVIAFPMQEGAFADLTPGLLGDVVISADTALREARSMGVSLEARFTELLIHGILHLSGYDHEQSDTEAEKMEAKTRELLKMLASL</sequence>
<organism evidence="8 9">
    <name type="scientific">Desulfosudis oleivorans (strain DSM 6200 / JCM 39069 / Hxd3)</name>
    <name type="common">Desulfococcus oleovorans</name>
    <dbReference type="NCBI Taxonomy" id="96561"/>
    <lineage>
        <taxon>Bacteria</taxon>
        <taxon>Pseudomonadati</taxon>
        <taxon>Thermodesulfobacteriota</taxon>
        <taxon>Desulfobacteria</taxon>
        <taxon>Desulfobacterales</taxon>
        <taxon>Desulfosudaceae</taxon>
        <taxon>Desulfosudis</taxon>
    </lineage>
</organism>
<dbReference type="SUPFAM" id="SSF55486">
    <property type="entry name" value="Metalloproteases ('zincins'), catalytic domain"/>
    <property type="match status" value="1"/>
</dbReference>
<evidence type="ECO:0000256" key="4">
    <source>
        <dbReference type="ARBA" id="ARBA00022723"/>
    </source>
</evidence>
<evidence type="ECO:0000256" key="3">
    <source>
        <dbReference type="ARBA" id="ARBA00022722"/>
    </source>
</evidence>
<dbReference type="PROSITE" id="PS01306">
    <property type="entry name" value="UPF0054"/>
    <property type="match status" value="1"/>
</dbReference>
<dbReference type="Proteomes" id="UP000008561">
    <property type="component" value="Chromosome"/>
</dbReference>
<dbReference type="EMBL" id="CP000859">
    <property type="protein sequence ID" value="ABW66587.1"/>
    <property type="molecule type" value="Genomic_DNA"/>
</dbReference>
<reference evidence="8 9" key="1">
    <citation type="submission" date="2007-10" db="EMBL/GenBank/DDBJ databases">
        <title>Complete sequence of Desulfococcus oleovorans Hxd3.</title>
        <authorList>
            <consortium name="US DOE Joint Genome Institute"/>
            <person name="Copeland A."/>
            <person name="Lucas S."/>
            <person name="Lapidus A."/>
            <person name="Barry K."/>
            <person name="Glavina del Rio T."/>
            <person name="Dalin E."/>
            <person name="Tice H."/>
            <person name="Pitluck S."/>
            <person name="Kiss H."/>
            <person name="Brettin T."/>
            <person name="Bruce D."/>
            <person name="Detter J.C."/>
            <person name="Han C."/>
            <person name="Schmutz J."/>
            <person name="Larimer F."/>
            <person name="Land M."/>
            <person name="Hauser L."/>
            <person name="Kyrpides N."/>
            <person name="Kim E."/>
            <person name="Wawrik B."/>
            <person name="Richardson P."/>
        </authorList>
    </citation>
    <scope>NUCLEOTIDE SEQUENCE [LARGE SCALE GENOMIC DNA]</scope>
    <source>
        <strain evidence="9">DSM 6200 / JCM 39069 / Hxd3</strain>
    </source>
</reference>
<dbReference type="KEGG" id="dol:Dole_0777"/>
<dbReference type="PANTHER" id="PTHR46986:SF1">
    <property type="entry name" value="ENDORIBONUCLEASE YBEY, CHLOROPLASTIC"/>
    <property type="match status" value="1"/>
</dbReference>
<keyword evidence="3" id="KW-0540">Nuclease</keyword>
<keyword evidence="7" id="KW-0862">Zinc</keyword>